<keyword evidence="1" id="KW-1133">Transmembrane helix</keyword>
<evidence type="ECO:0000256" key="1">
    <source>
        <dbReference type="SAM" id="Phobius"/>
    </source>
</evidence>
<keyword evidence="3" id="KW-1185">Reference proteome</keyword>
<feature type="transmembrane region" description="Helical" evidence="1">
    <location>
        <begin position="20"/>
        <end position="39"/>
    </location>
</feature>
<name>A0A6A6DPD6_9PEZI</name>
<dbReference type="EMBL" id="ML994666">
    <property type="protein sequence ID" value="KAF2179506.1"/>
    <property type="molecule type" value="Genomic_DNA"/>
</dbReference>
<protein>
    <submittedName>
        <fullName evidence="2">Uncharacterized protein</fullName>
    </submittedName>
</protein>
<proteinExistence type="predicted"/>
<evidence type="ECO:0000313" key="2">
    <source>
        <dbReference type="EMBL" id="KAF2179506.1"/>
    </source>
</evidence>
<evidence type="ECO:0000313" key="3">
    <source>
        <dbReference type="Proteomes" id="UP000800200"/>
    </source>
</evidence>
<reference evidence="2" key="1">
    <citation type="journal article" date="2020" name="Stud. Mycol.">
        <title>101 Dothideomycetes genomes: a test case for predicting lifestyles and emergence of pathogens.</title>
        <authorList>
            <person name="Haridas S."/>
            <person name="Albert R."/>
            <person name="Binder M."/>
            <person name="Bloem J."/>
            <person name="Labutti K."/>
            <person name="Salamov A."/>
            <person name="Andreopoulos B."/>
            <person name="Baker S."/>
            <person name="Barry K."/>
            <person name="Bills G."/>
            <person name="Bluhm B."/>
            <person name="Cannon C."/>
            <person name="Castanera R."/>
            <person name="Culley D."/>
            <person name="Daum C."/>
            <person name="Ezra D."/>
            <person name="Gonzalez J."/>
            <person name="Henrissat B."/>
            <person name="Kuo A."/>
            <person name="Liang C."/>
            <person name="Lipzen A."/>
            <person name="Lutzoni F."/>
            <person name="Magnuson J."/>
            <person name="Mondo S."/>
            <person name="Nolan M."/>
            <person name="Ohm R."/>
            <person name="Pangilinan J."/>
            <person name="Park H.-J."/>
            <person name="Ramirez L."/>
            <person name="Alfaro M."/>
            <person name="Sun H."/>
            <person name="Tritt A."/>
            <person name="Yoshinaga Y."/>
            <person name="Zwiers L.-H."/>
            <person name="Turgeon B."/>
            <person name="Goodwin S."/>
            <person name="Spatafora J."/>
            <person name="Crous P."/>
            <person name="Grigoriev I."/>
        </authorList>
    </citation>
    <scope>NUCLEOTIDE SEQUENCE</scope>
    <source>
        <strain evidence="2">CBS 207.26</strain>
    </source>
</reference>
<dbReference type="OrthoDB" id="3544487at2759"/>
<dbReference type="InterPro" id="IPR021842">
    <property type="entry name" value="DUF3435"/>
</dbReference>
<accession>A0A6A6DPD6</accession>
<keyword evidence="1" id="KW-0812">Transmembrane</keyword>
<organism evidence="2 3">
    <name type="scientific">Zopfia rhizophila CBS 207.26</name>
    <dbReference type="NCBI Taxonomy" id="1314779"/>
    <lineage>
        <taxon>Eukaryota</taxon>
        <taxon>Fungi</taxon>
        <taxon>Dikarya</taxon>
        <taxon>Ascomycota</taxon>
        <taxon>Pezizomycotina</taxon>
        <taxon>Dothideomycetes</taxon>
        <taxon>Dothideomycetes incertae sedis</taxon>
        <taxon>Zopfiaceae</taxon>
        <taxon>Zopfia</taxon>
    </lineage>
</organism>
<dbReference type="Proteomes" id="UP000800200">
    <property type="component" value="Unassembled WGS sequence"/>
</dbReference>
<dbReference type="Pfam" id="PF11917">
    <property type="entry name" value="DUF3435"/>
    <property type="match status" value="1"/>
</dbReference>
<dbReference type="AlphaFoldDB" id="A0A6A6DPD6"/>
<keyword evidence="1" id="KW-0472">Membrane</keyword>
<sequence length="77" mass="9113">NTFLIPKILFNPSFILSPYVFLLGLMFTNDIFLISSLTLEHLSQLDIRPRYNILKLLLKLEIAYAYVFRQYTLTLTR</sequence>
<feature type="non-terminal residue" evidence="2">
    <location>
        <position position="1"/>
    </location>
</feature>
<gene>
    <name evidence="2" type="ORF">K469DRAFT_595696</name>
</gene>